<keyword evidence="3" id="KW-1133">Transmembrane helix</keyword>
<name>A0A8J1MM87_XENLA</name>
<feature type="domain" description="Peptidase M12B" evidence="4">
    <location>
        <begin position="234"/>
        <end position="432"/>
    </location>
</feature>
<keyword evidence="6" id="KW-0645">Protease</keyword>
<comment type="caution">
    <text evidence="2">Lacks conserved residue(s) required for the propagation of feature annotation.</text>
</comment>
<reference evidence="6" key="1">
    <citation type="submission" date="2025-08" db="UniProtKB">
        <authorList>
            <consortium name="RefSeq"/>
        </authorList>
    </citation>
    <scope>IDENTIFICATION</scope>
    <source>
        <strain evidence="6">J_2021</strain>
        <tissue evidence="6">Erythrocytes</tissue>
    </source>
</reference>
<evidence type="ECO:0000313" key="6">
    <source>
        <dbReference type="RefSeq" id="XP_041442842.1"/>
    </source>
</evidence>
<keyword evidence="3" id="KW-0812">Transmembrane</keyword>
<evidence type="ECO:0000256" key="1">
    <source>
        <dbReference type="ARBA" id="ARBA00023157"/>
    </source>
</evidence>
<keyword evidence="2" id="KW-0862">Zinc</keyword>
<dbReference type="Gene3D" id="3.40.390.10">
    <property type="entry name" value="Collagenase (Catalytic Domain)"/>
    <property type="match status" value="1"/>
</dbReference>
<feature type="active site" evidence="2">
    <location>
        <position position="371"/>
    </location>
</feature>
<dbReference type="Proteomes" id="UP000186698">
    <property type="component" value="Chromosome 1L"/>
</dbReference>
<feature type="binding site" evidence="2">
    <location>
        <position position="370"/>
    </location>
    <ligand>
        <name>Zn(2+)</name>
        <dbReference type="ChEBI" id="CHEBI:29105"/>
        <note>catalytic</note>
    </ligand>
</feature>
<keyword evidence="2" id="KW-0479">Metal-binding</keyword>
<evidence type="ECO:0000313" key="5">
    <source>
        <dbReference type="Proteomes" id="UP000186698"/>
    </source>
</evidence>
<dbReference type="Pfam" id="PF01562">
    <property type="entry name" value="Pep_M12B_propep"/>
    <property type="match status" value="1"/>
</dbReference>
<evidence type="ECO:0000256" key="3">
    <source>
        <dbReference type="SAM" id="Phobius"/>
    </source>
</evidence>
<dbReference type="Pfam" id="PF01421">
    <property type="entry name" value="Reprolysin"/>
    <property type="match status" value="1"/>
</dbReference>
<dbReference type="KEGG" id="xla:108697349"/>
<keyword evidence="1" id="KW-1015">Disulfide bond</keyword>
<evidence type="ECO:0000259" key="4">
    <source>
        <dbReference type="PROSITE" id="PS50215"/>
    </source>
</evidence>
<dbReference type="InterPro" id="IPR002870">
    <property type="entry name" value="Peptidase_M12B_N"/>
</dbReference>
<dbReference type="InterPro" id="IPR001590">
    <property type="entry name" value="Peptidase_M12B"/>
</dbReference>
<feature type="binding site" evidence="2">
    <location>
        <position position="380"/>
    </location>
    <ligand>
        <name>Zn(2+)</name>
        <dbReference type="ChEBI" id="CHEBI:29105"/>
        <note>catalytic</note>
    </ligand>
</feature>
<feature type="transmembrane region" description="Helical" evidence="3">
    <location>
        <begin position="455"/>
        <end position="472"/>
    </location>
</feature>
<dbReference type="GeneID" id="108697349"/>
<dbReference type="GO" id="GO:0046872">
    <property type="term" value="F:metal ion binding"/>
    <property type="evidence" value="ECO:0007669"/>
    <property type="project" value="UniProtKB-KW"/>
</dbReference>
<dbReference type="CTD" id="108697349"/>
<protein>
    <submittedName>
        <fullName evidence="6">Disintegrin and metalloproteinase domain-containing protein 28</fullName>
    </submittedName>
</protein>
<dbReference type="GO" id="GO:0004222">
    <property type="term" value="F:metalloendopeptidase activity"/>
    <property type="evidence" value="ECO:0000318"/>
    <property type="project" value="GO_Central"/>
</dbReference>
<dbReference type="RefSeq" id="XP_041442842.1">
    <property type="nucleotide sequence ID" value="XM_041586908.1"/>
</dbReference>
<dbReference type="GO" id="GO:0006508">
    <property type="term" value="P:proteolysis"/>
    <property type="evidence" value="ECO:0000318"/>
    <property type="project" value="GO_Central"/>
</dbReference>
<keyword evidence="3" id="KW-0472">Membrane</keyword>
<organism evidence="5 6">
    <name type="scientific">Xenopus laevis</name>
    <name type="common">African clawed frog</name>
    <dbReference type="NCBI Taxonomy" id="8355"/>
    <lineage>
        <taxon>Eukaryota</taxon>
        <taxon>Metazoa</taxon>
        <taxon>Chordata</taxon>
        <taxon>Craniata</taxon>
        <taxon>Vertebrata</taxon>
        <taxon>Euteleostomi</taxon>
        <taxon>Amphibia</taxon>
        <taxon>Batrachia</taxon>
        <taxon>Anura</taxon>
        <taxon>Pipoidea</taxon>
        <taxon>Pipidae</taxon>
        <taxon>Xenopodinae</taxon>
        <taxon>Xenopus</taxon>
        <taxon>Xenopus</taxon>
    </lineage>
</organism>
<keyword evidence="6" id="KW-0482">Metalloprotease</keyword>
<keyword evidence="6" id="KW-0378">Hydrolase</keyword>
<accession>A0A8J1MM87</accession>
<dbReference type="CDD" id="cd04269">
    <property type="entry name" value="ZnMc_adamalysin_II_like"/>
    <property type="match status" value="1"/>
</dbReference>
<dbReference type="FunFam" id="3.40.390.10:FF:000002">
    <property type="entry name" value="Disintegrin and metalloproteinase domain-containing protein 22"/>
    <property type="match status" value="1"/>
</dbReference>
<evidence type="ECO:0000256" key="2">
    <source>
        <dbReference type="PROSITE-ProRule" id="PRU00276"/>
    </source>
</evidence>
<dbReference type="AlphaFoldDB" id="A0A8J1MM87"/>
<dbReference type="OrthoDB" id="5951731at2759"/>
<dbReference type="PANTHER" id="PTHR11905:SF258">
    <property type="entry name" value="PEPTIDASE M12B DOMAIN-CONTAINING PROTEIN"/>
    <property type="match status" value="1"/>
</dbReference>
<gene>
    <name evidence="6" type="primary">LOC108697349</name>
</gene>
<dbReference type="PANTHER" id="PTHR11905">
    <property type="entry name" value="ADAM A DISINTEGRIN AND METALLOPROTEASE DOMAIN"/>
    <property type="match status" value="1"/>
</dbReference>
<feature type="transmembrane region" description="Helical" evidence="3">
    <location>
        <begin position="28"/>
        <end position="55"/>
    </location>
</feature>
<dbReference type="SUPFAM" id="SSF55486">
    <property type="entry name" value="Metalloproteases ('zincins'), catalytic domain"/>
    <property type="match status" value="1"/>
</dbReference>
<sequence length="483" mass="54897">MCWSAILSLPRGIRSLTMKYNREQDLHYLYLLNSFNTMMGIFSGVWLIGIFIQMWPGAQAVPCRMSRRQFPTPYTISTLHWIKGEPEASRGRAHQANTERRIQFSITMKGKNHILTLHKAHDLLAGNFSASHYEADGRLVTESLGPLEQCCYTGSVEGIPDSLVSLCTCPTVSGYITMRDGIYSFDALRPAETAGHTPIKLHYHPKKSFMGATPRRPFRSLQDSGSEKGGRETYKIELFLVADKEEFHRHEEKVETTRQHLIAVAHHLNQIFLEINFQIFLVGIEIWTQENKVNISDTASLSLRHFLEWREQVLLPRMHHDNIQLISGVRFKDHTIGEAFVAKMCTASHSGGVIRDTGLSSKELAKHVAHEIGHNLGMSHDTENCYCPEGAGMCLLSNRSWSHIHPVFSECSHHFLDRFLEEKDITCLKDRPHTYIEESPPGADQHMILETVGKVSIFLCSLIVLPSFLIIWRRVSCKKPQAV</sequence>
<dbReference type="PROSITE" id="PS50215">
    <property type="entry name" value="ADAM_MEPRO"/>
    <property type="match status" value="1"/>
</dbReference>
<dbReference type="InterPro" id="IPR034027">
    <property type="entry name" value="Reprolysin_adamalysin"/>
</dbReference>
<dbReference type="InterPro" id="IPR024079">
    <property type="entry name" value="MetalloPept_cat_dom_sf"/>
</dbReference>
<proteinExistence type="predicted"/>
<feature type="binding site" evidence="2">
    <location>
        <position position="374"/>
    </location>
    <ligand>
        <name>Zn(2+)</name>
        <dbReference type="ChEBI" id="CHEBI:29105"/>
        <note>catalytic</note>
    </ligand>
</feature>
<keyword evidence="5" id="KW-1185">Reference proteome</keyword>